<dbReference type="Gene3D" id="2.40.30.10">
    <property type="entry name" value="Translation factors"/>
    <property type="match status" value="1"/>
</dbReference>
<keyword evidence="2" id="KW-0285">Flavoprotein</keyword>
<dbReference type="Gene3D" id="1.10.8.260">
    <property type="entry name" value="HI0933 insert domain-like"/>
    <property type="match status" value="1"/>
</dbReference>
<keyword evidence="7" id="KW-1185">Reference proteome</keyword>
<dbReference type="AlphaFoldDB" id="A0A1L8CNL5"/>
<gene>
    <name evidence="6" type="ORF">MMIC_P1464</name>
</gene>
<dbReference type="RefSeq" id="WP_072659813.1">
    <property type="nucleotide sequence ID" value="NZ_BDFD01000011.1"/>
</dbReference>
<feature type="domain" description="RsdA/BaiN/AoA(So)-like Rossmann fold-like" evidence="4">
    <location>
        <begin position="5"/>
        <end position="389"/>
    </location>
</feature>
<comment type="caution">
    <text evidence="6">The sequence shown here is derived from an EMBL/GenBank/DDBJ whole genome shotgun (WGS) entry which is preliminary data.</text>
</comment>
<dbReference type="NCBIfam" id="TIGR00275">
    <property type="entry name" value="aminoacetone oxidase family FAD-binding enzyme"/>
    <property type="match status" value="1"/>
</dbReference>
<dbReference type="Gene3D" id="3.50.50.60">
    <property type="entry name" value="FAD/NAD(P)-binding domain"/>
    <property type="match status" value="1"/>
</dbReference>
<dbReference type="InterPro" id="IPR036188">
    <property type="entry name" value="FAD/NAD-bd_sf"/>
</dbReference>
<dbReference type="PANTHER" id="PTHR42887">
    <property type="entry name" value="OS12G0638800 PROTEIN"/>
    <property type="match status" value="1"/>
</dbReference>
<dbReference type="InterPro" id="IPR057661">
    <property type="entry name" value="RsdA/BaiN/AoA(So)_Rossmann"/>
</dbReference>
<dbReference type="PANTHER" id="PTHR42887:SF2">
    <property type="entry name" value="OS12G0638800 PROTEIN"/>
    <property type="match status" value="1"/>
</dbReference>
<dbReference type="OrthoDB" id="9773233at2"/>
<dbReference type="SUPFAM" id="SSF160996">
    <property type="entry name" value="HI0933 insert domain-like"/>
    <property type="match status" value="1"/>
</dbReference>
<dbReference type="EMBL" id="BDFD01000011">
    <property type="protein sequence ID" value="GAV20497.1"/>
    <property type="molecule type" value="Genomic_DNA"/>
</dbReference>
<protein>
    <recommendedName>
        <fullName evidence="8">Tricarballylate dehydrogenase</fullName>
    </recommendedName>
</protein>
<evidence type="ECO:0000259" key="5">
    <source>
        <dbReference type="Pfam" id="PF22780"/>
    </source>
</evidence>
<reference evidence="6 7" key="1">
    <citation type="journal article" date="2017" name="Arch. Microbiol.">
        <title>Mariprofundus micogutta sp. nov., a novel iron-oxidizing zetaproteobacterium isolated from a deep-sea hydrothermal field at the Bayonnaise knoll of the Izu-Ogasawara arc, and a description of Mariprofundales ord. nov. and Zetaproteobacteria classis nov.</title>
        <authorList>
            <person name="Makita H."/>
            <person name="Tanaka E."/>
            <person name="Mitsunobu S."/>
            <person name="Miyazaki M."/>
            <person name="Nunoura T."/>
            <person name="Uematsu K."/>
            <person name="Takaki Y."/>
            <person name="Nishi S."/>
            <person name="Shimamura S."/>
            <person name="Takai K."/>
        </authorList>
    </citation>
    <scope>NUCLEOTIDE SEQUENCE [LARGE SCALE GENOMIC DNA]</scope>
    <source>
        <strain evidence="6 7">ET2</strain>
    </source>
</reference>
<comment type="cofactor">
    <cofactor evidence="1">
        <name>FAD</name>
        <dbReference type="ChEBI" id="CHEBI:57692"/>
    </cofactor>
</comment>
<feature type="domain" description="RsdA/BaiN/AoA(So)-like insert" evidence="5">
    <location>
        <begin position="188"/>
        <end position="336"/>
    </location>
</feature>
<evidence type="ECO:0000256" key="3">
    <source>
        <dbReference type="ARBA" id="ARBA00022827"/>
    </source>
</evidence>
<dbReference type="InterPro" id="IPR023166">
    <property type="entry name" value="BaiN-like_dom_sf"/>
</dbReference>
<dbReference type="STRING" id="1921010.MMIC_P1464"/>
<accession>A0A1L8CNL5</accession>
<evidence type="ECO:0000313" key="6">
    <source>
        <dbReference type="EMBL" id="GAV20497.1"/>
    </source>
</evidence>
<name>A0A1L8CNL5_9PROT</name>
<dbReference type="Pfam" id="PF22780">
    <property type="entry name" value="HI0933_like_1st"/>
    <property type="match status" value="1"/>
</dbReference>
<dbReference type="Proteomes" id="UP000231632">
    <property type="component" value="Unassembled WGS sequence"/>
</dbReference>
<evidence type="ECO:0000256" key="2">
    <source>
        <dbReference type="ARBA" id="ARBA00022630"/>
    </source>
</evidence>
<evidence type="ECO:0000256" key="1">
    <source>
        <dbReference type="ARBA" id="ARBA00001974"/>
    </source>
</evidence>
<dbReference type="PRINTS" id="PR00411">
    <property type="entry name" value="PNDRDTASEI"/>
</dbReference>
<dbReference type="Pfam" id="PF03486">
    <property type="entry name" value="HI0933_like"/>
    <property type="match status" value="1"/>
</dbReference>
<sequence>MKDVDLIVIGAGAAGLMCAGTAAGFGKSVLVLDHAEKAGKKILISGGGRCNFTNRFAGPANFISANPHFCKSALARFSAADFISWVEQNGIAYHEREHGQLFCDESARDILDMLLQPCHEFGSRFMLNTEIHGVEKHASFVVKTDKGDFSAASVAIATGGLSIPKMGASAFGLRVAEAFGLNVIEANPGLVPFTFTGKEKERLQTLAGISLDVTVSNRGTAFTEAMLFTHRGLSGPAMLQISSYWQPGDSLCINLLPACDVRALLAEKSQQRPDAQLATALSEILPKRLVQLLFDADLRELRLKQLNHRQLEQVLETLQGWSLKPNGTEGYRTAEVTTGGVDTNELSSKTMQSNKVPGLYFIGEVVDVTGHLGGFNFQWAWSSGYAAGMAIAGII</sequence>
<proteinExistence type="predicted"/>
<evidence type="ECO:0008006" key="8">
    <source>
        <dbReference type="Google" id="ProtNLM"/>
    </source>
</evidence>
<evidence type="ECO:0000313" key="7">
    <source>
        <dbReference type="Proteomes" id="UP000231632"/>
    </source>
</evidence>
<dbReference type="InterPro" id="IPR055178">
    <property type="entry name" value="RsdA/BaiN/AoA(So)-like_dom"/>
</dbReference>
<evidence type="ECO:0000259" key="4">
    <source>
        <dbReference type="Pfam" id="PF03486"/>
    </source>
</evidence>
<dbReference type="InterPro" id="IPR004792">
    <property type="entry name" value="BaiN-like"/>
</dbReference>
<organism evidence="6 7">
    <name type="scientific">Mariprofundus micogutta</name>
    <dbReference type="NCBI Taxonomy" id="1921010"/>
    <lineage>
        <taxon>Bacteria</taxon>
        <taxon>Pseudomonadati</taxon>
        <taxon>Pseudomonadota</taxon>
        <taxon>Candidatius Mariprofundia</taxon>
        <taxon>Mariprofundales</taxon>
        <taxon>Mariprofundaceae</taxon>
        <taxon>Mariprofundus</taxon>
    </lineage>
</organism>
<dbReference type="SUPFAM" id="SSF51905">
    <property type="entry name" value="FAD/NAD(P)-binding domain"/>
    <property type="match status" value="1"/>
</dbReference>
<keyword evidence="3" id="KW-0274">FAD</keyword>